<dbReference type="Gene3D" id="3.10.50.10">
    <property type="match status" value="1"/>
</dbReference>
<dbReference type="EnsemblMetazoa" id="XM_006560194">
    <property type="protein sequence ID" value="XP_006560257"/>
    <property type="gene ID" value="LOC102653655"/>
</dbReference>
<name>A0A7M7IM09_APIME</name>
<dbReference type="RefSeq" id="XP_016771574.1">
    <property type="nucleotide sequence ID" value="XM_016916085.2"/>
</dbReference>
<accession>A0A7M7GLZ6</accession>
<reference evidence="6" key="1">
    <citation type="submission" date="2021-01" db="UniProtKB">
        <authorList>
            <consortium name="EnsemblMetazoa"/>
        </authorList>
    </citation>
    <scope>IDENTIFICATION</scope>
    <source>
        <strain evidence="6">DH4</strain>
    </source>
</reference>
<accession>A0A8B7KRL3</accession>
<dbReference type="Gene3D" id="2.170.140.10">
    <property type="entry name" value="Chitin binding domain"/>
    <property type="match status" value="3"/>
</dbReference>
<feature type="compositionally biased region" description="Polar residues" evidence="3">
    <location>
        <begin position="1652"/>
        <end position="1679"/>
    </location>
</feature>
<evidence type="ECO:0000256" key="1">
    <source>
        <dbReference type="ARBA" id="ARBA00009121"/>
    </source>
</evidence>
<feature type="region of interest" description="Disordered" evidence="3">
    <location>
        <begin position="870"/>
        <end position="908"/>
    </location>
</feature>
<accession>A0A8B6YU99</accession>
<dbReference type="SUPFAM" id="SSF54556">
    <property type="entry name" value="Chitinase insertion domain"/>
    <property type="match status" value="1"/>
</dbReference>
<dbReference type="InterPro" id="IPR011583">
    <property type="entry name" value="Chitinase_II/V-like_cat"/>
</dbReference>
<comment type="similarity">
    <text evidence="1">Belongs to the glycosyl hydrolase 18 family. Chitinase class II subfamily.</text>
</comment>
<feature type="region of interest" description="Disordered" evidence="3">
    <location>
        <begin position="1572"/>
        <end position="1607"/>
    </location>
</feature>
<dbReference type="EnsemblMetazoa" id="XM_006560195">
    <property type="protein sequence ID" value="XP_006560258"/>
    <property type="gene ID" value="LOC102653655"/>
</dbReference>
<dbReference type="SUPFAM" id="SSF51445">
    <property type="entry name" value="(Trans)glycosidases"/>
    <property type="match status" value="1"/>
</dbReference>
<evidence type="ECO:0000313" key="6">
    <source>
        <dbReference type="EnsemblMetazoa" id="XP_016771574"/>
    </source>
</evidence>
<evidence type="ECO:0000259" key="5">
    <source>
        <dbReference type="PROSITE" id="PS50940"/>
    </source>
</evidence>
<dbReference type="SMART" id="SM00636">
    <property type="entry name" value="Glyco_18"/>
    <property type="match status" value="1"/>
</dbReference>
<reference evidence="8 9" key="2">
    <citation type="submission" date="2025-04" db="UniProtKB">
        <authorList>
            <consortium name="RefSeq"/>
        </authorList>
    </citation>
    <scope>IDENTIFICATION</scope>
    <source>
        <strain evidence="8 9">DH4</strain>
        <tissue evidence="8 9">Whole body</tissue>
    </source>
</reference>
<dbReference type="SMART" id="SM00494">
    <property type="entry name" value="ChtBD2"/>
    <property type="match status" value="3"/>
</dbReference>
<dbReference type="PROSITE" id="PS50940">
    <property type="entry name" value="CHIT_BIND_II"/>
    <property type="match status" value="3"/>
</dbReference>
<evidence type="ECO:0000256" key="4">
    <source>
        <dbReference type="SAM" id="SignalP"/>
    </source>
</evidence>
<feature type="domain" description="Chitin-binding type-2" evidence="5">
    <location>
        <begin position="476"/>
        <end position="529"/>
    </location>
</feature>
<dbReference type="Gene3D" id="3.20.20.80">
    <property type="entry name" value="Glycosidases"/>
    <property type="match status" value="1"/>
</dbReference>
<dbReference type="OrthoDB" id="76388at2759"/>
<dbReference type="InterPro" id="IPR036508">
    <property type="entry name" value="Chitin-bd_dom_sf"/>
</dbReference>
<feature type="region of interest" description="Disordered" evidence="3">
    <location>
        <begin position="1650"/>
        <end position="1686"/>
    </location>
</feature>
<dbReference type="KEGG" id="ame:102653655"/>
<dbReference type="Proteomes" id="UP000005203">
    <property type="component" value="Linkage group LG14"/>
</dbReference>
<evidence type="ECO:0000256" key="3">
    <source>
        <dbReference type="SAM" id="MobiDB-lite"/>
    </source>
</evidence>
<dbReference type="Pfam" id="PF00704">
    <property type="entry name" value="Glyco_hydro_18"/>
    <property type="match status" value="1"/>
</dbReference>
<feature type="signal peptide" evidence="4">
    <location>
        <begin position="1"/>
        <end position="19"/>
    </location>
</feature>
<feature type="chain" id="PRO_5044659990" evidence="4">
    <location>
        <begin position="20"/>
        <end position="2414"/>
    </location>
</feature>
<dbReference type="GO" id="GO:0005975">
    <property type="term" value="P:carbohydrate metabolic process"/>
    <property type="evidence" value="ECO:0007669"/>
    <property type="project" value="InterPro"/>
</dbReference>
<evidence type="ECO:0000313" key="9">
    <source>
        <dbReference type="RefSeq" id="XP_006560258.1"/>
    </source>
</evidence>
<dbReference type="GO" id="GO:0005576">
    <property type="term" value="C:extracellular region"/>
    <property type="evidence" value="ECO:0007669"/>
    <property type="project" value="InterPro"/>
</dbReference>
<proteinExistence type="inferred from homology"/>
<keyword evidence="2" id="KW-0147">Chitin-binding</keyword>
<feature type="compositionally biased region" description="Gly residues" evidence="3">
    <location>
        <begin position="668"/>
        <end position="681"/>
    </location>
</feature>
<dbReference type="InterPro" id="IPR029070">
    <property type="entry name" value="Chitinase_insertion_sf"/>
</dbReference>
<dbReference type="InterPro" id="IPR017853">
    <property type="entry name" value="GH"/>
</dbReference>
<evidence type="ECO:0000256" key="2">
    <source>
        <dbReference type="ARBA" id="ARBA00022669"/>
    </source>
</evidence>
<feature type="compositionally biased region" description="Polar residues" evidence="3">
    <location>
        <begin position="1261"/>
        <end position="1278"/>
    </location>
</feature>
<keyword evidence="7" id="KW-1185">Reference proteome</keyword>
<sequence>MIDRTRVAVLFGLLGLACGLQCPKQKISPGREVVCYTSVSEVELLTESICRCTTLVQKGLNVQNLSVSEFEDFRKSVKEIVPTLQFVISVDDPAQTLRTSGIVRQEITARLIGVLKEVDGVELNMTAGTKERLVHFVKGLKDEFLRKSYDKRIFLVLPTKSEDLAKQYDLKELSKYVDLFTVPTHYLVEDDESYRTFHPSRLMGLFDMFNADSLIDLISGLGAPKRKILMSVPSSAYKFTLKDRDDNAPSAPTEEMQPIVIDQKQLCDLMNKGEWTVERDEDLTAPYSFKDKMWIAFEDRISASIKGKYVLVRDLPGLGIYDIENDFKTECGSPITHDIHHSFMDFKRKSRAAVLNALEDDLHQRELEYSTKVKSSEFRVVRVVDTEGHIRVVRENTQTEFTCSRQGYFVHPKSCNRFYRCVKFNQEVEDYSVFEFDCPTGLSFDENTEVCVWPGSMPEGSPCPGSSEIAPVTRVRFHCSSQTGYFADPQNPRWFFACIDLGGPEIMAYEFRCPYGLIFDEQKLICEWPWLVVTYTASGYVGSDFDRYTTGSTPGTGGYYTGALPQGYTGTLGGGGGGYASTTIGTASGSPGGVGSTFGQGIGGYTGTPITKGYGSYGDQGLGGFSGSAEVGGQGTLFNQGTNDYSVTAGIGYTGSTRGPGVTYTGQETGGYSGTGRGYPGSAGISHGTTYTGQETDSYSGTPGTGYSGSAGKDHGTSYIDQGSIGYSGTTGSGYTGTGIDHGYSGTGTINYGEKTTKTGSPYDQSGAGPDHYGPSGVYTESHTGQVPIGHARPGQVSTGYTGTEQVPIGHARPGQVSTGYTGTEQVPIGHARPGQVSTGYTGTEQVPIGHAKPGQVSTGYTGTEQVPIGSGQVSTGRARPGQVSTGYTGTGQVPTGYTGTGQVPTGYTGTGRVPTGYTGTGQVSTGYIGTGQVPIGHARPGQVSTGYTGTEQVPIGHARPGQVSTGYTGTEQVPIGSGQVSTGRTRPGQVSTGYTGTGQVPTGYTGTGQVPTGYTGTGRVPTGYTGTDQVSTGYTRPGQVSTGYTSPGQVSTGYTRPGEVSTGYTRPGQVSTGYTRPGQISTGYTRPGQVSTEYTRPGQVSTGYTRPGQVSTGYTRPGQVSTGYSETGGLGHTETNGIYSGATGTSYTGPSKTGTNLEYSGQDFISHGTGSQPIDKGYPGTIGGHGGYTSGTNVQFTDGYSGGTPTIVTEDYSGSGIKDSLSGVKSPGATYESTKSGPSAGTGYIYTGQTGTKFPGSKTGGQSEQSSQTPIYTFSGTTGAGPTKISQTPIFVDKPNVPTCITIQCSPPLPSSQTYTTDDYISNHGITSETNVYQVTGEYGGLNGTLGGHVPSTPYYGDVTSNDIYKIKPTVGTGGISIPGHDVQGSIITGPSTPGTLNTYGGSSGTVFTGPSDQGSILTGVNYPGYTKTGPSTPGYVVSDGIKTAYGSGTSSPGTVIYGKSSDVVITGAPKTGTIIKGQTSPGLILKGQTGPGISIGGSIDQGTIGSTGHHVFTDSDTTPSGIVTPGYSYGTKIASVSPSHGTGYKTNEYYDNEDNTVRFNSGGVTIKYREKDFPDYRPSGESIPPDTLPGSRDRPSYPSGFTKTGPTGFTTAALGAGDSYVSTGKSVPTPSNLEHIGAKAFEGNVAGYPKSSTESSVSAGYPGTTSTYNQDIDQSKPNLGLSKSPGYSYPTPGVSFDSGVTKNLPISSTKGSFVPATTPTPFLNMESYSKPSELASPTVGTYQRPSGFTHGPTSIGTSVGHTTGPFDNYKTTAFEPVKIPAGKSTIHPLADTGHKTIASSTSLPMTIIQDKHQPKFDFGIKTTQQGDYITSTPQTKVFKIIGSEIASTTPSSSSPYFTTTKNMFETVTPSGISESLKPKSQYLPSGTISPAIDTTYQYKKPIPGVTYQQSTPATSQGYTVGSVTGSDGSPTNVGISKEEVGKLVTNYRGNAKYVPSQYDIYTPGSISGTDYSNIHQQSPTSGPGYVAPTSGPGYVAPTSGPGYVAPTSGPGYVAPTSGPGYVAPTSGPGYVAPTSGPGYVAPTSGPGYVAPTSGPGYVASTSGPGYVAPTSGPGYVAPTSGPGYVASTSGPGYVAPTSGPGYVASTSGPGYVASTSGPGYVAPTSGPGYVASTSGPGYVASTSSAIQPTQLPFSATTYSGDYSKPSSIITYQSTAKSTAVGKGKVIVKWSDLHPLLLGKLGAECTCRGDPFANLRGPGSKLIDSSKGRVDLSNYDESDIYVDLEKENGSYEDRDYESSKGPIKIWNNQIQSHSQETPSSGYLPSVTPSINFGSSPSTSRFTANYRSGKSLNNVGSSTNVISVTRDLDTPANNSDGDSESEEIIDGATNCARPGLFRHPNFCNKFYACHWDEFNKKFTLHMFNCPVHLTFDNGAGACNWPSMGPACQDDNLLV</sequence>
<dbReference type="Pfam" id="PF01607">
    <property type="entry name" value="CBM_14"/>
    <property type="match status" value="3"/>
</dbReference>
<accession>A0A7M7IM09</accession>
<feature type="compositionally biased region" description="Polar residues" evidence="3">
    <location>
        <begin position="687"/>
        <end position="697"/>
    </location>
</feature>
<dbReference type="PROSITE" id="PS51257">
    <property type="entry name" value="PROKAR_LIPOPROTEIN"/>
    <property type="match status" value="1"/>
</dbReference>
<dbReference type="GO" id="GO:0008061">
    <property type="term" value="F:chitin binding"/>
    <property type="evidence" value="ECO:0007669"/>
    <property type="project" value="UniProtKB-KW"/>
</dbReference>
<feature type="compositionally biased region" description="Polar residues" evidence="3">
    <location>
        <begin position="979"/>
        <end position="1015"/>
    </location>
</feature>
<feature type="region of interest" description="Disordered" evidence="3">
    <location>
        <begin position="1254"/>
        <end position="1281"/>
    </location>
</feature>
<evidence type="ECO:0000313" key="7">
    <source>
        <dbReference type="Proteomes" id="UP000005203"/>
    </source>
</evidence>
<evidence type="ECO:0000313" key="10">
    <source>
        <dbReference type="RefSeq" id="XP_016771574.1"/>
    </source>
</evidence>
<feature type="compositionally biased region" description="Polar residues" evidence="3">
    <location>
        <begin position="883"/>
        <end position="908"/>
    </location>
</feature>
<feature type="compositionally biased region" description="Polar residues" evidence="3">
    <location>
        <begin position="1025"/>
        <end position="1055"/>
    </location>
</feature>
<dbReference type="SUPFAM" id="SSF57625">
    <property type="entry name" value="Invertebrate chitin-binding proteins"/>
    <property type="match status" value="3"/>
</dbReference>
<organism evidence="6">
    <name type="scientific">Apis mellifera</name>
    <name type="common">Honeybee</name>
    <dbReference type="NCBI Taxonomy" id="7460"/>
    <lineage>
        <taxon>Eukaryota</taxon>
        <taxon>Metazoa</taxon>
        <taxon>Ecdysozoa</taxon>
        <taxon>Arthropoda</taxon>
        <taxon>Hexapoda</taxon>
        <taxon>Insecta</taxon>
        <taxon>Pterygota</taxon>
        <taxon>Neoptera</taxon>
        <taxon>Endopterygota</taxon>
        <taxon>Hymenoptera</taxon>
        <taxon>Apocrita</taxon>
        <taxon>Aculeata</taxon>
        <taxon>Apoidea</taxon>
        <taxon>Anthophila</taxon>
        <taxon>Apidae</taxon>
        <taxon>Apis</taxon>
    </lineage>
</organism>
<dbReference type="RefSeq" id="XP_006560258.1">
    <property type="nucleotide sequence ID" value="XM_006560195.3"/>
</dbReference>
<feature type="region of interest" description="Disordered" evidence="3">
    <location>
        <begin position="662"/>
        <end position="710"/>
    </location>
</feature>
<keyword evidence="4" id="KW-0732">Signal</keyword>
<dbReference type="EnsemblMetazoa" id="XM_016916085">
    <property type="protein sequence ID" value="XP_016771574"/>
    <property type="gene ID" value="LOC102653655"/>
</dbReference>
<gene>
    <name evidence="8 9 10" type="primary">LOC102653655</name>
</gene>
<dbReference type="RefSeq" id="XP_006560257.1">
    <property type="nucleotide sequence ID" value="XM_006560194.3"/>
</dbReference>
<dbReference type="GeneID" id="102653655"/>
<protein>
    <submittedName>
        <fullName evidence="8 9">Mucin-19</fullName>
    </submittedName>
</protein>
<feature type="domain" description="Chitin-binding type-2" evidence="5">
    <location>
        <begin position="400"/>
        <end position="465"/>
    </location>
</feature>
<feature type="region of interest" description="Disordered" evidence="3">
    <location>
        <begin position="974"/>
        <end position="1130"/>
    </location>
</feature>
<dbReference type="InterPro" id="IPR001223">
    <property type="entry name" value="Glyco_hydro18_cat"/>
</dbReference>
<feature type="compositionally biased region" description="Polar residues" evidence="3">
    <location>
        <begin position="1063"/>
        <end position="1126"/>
    </location>
</feature>
<dbReference type="InterPro" id="IPR002557">
    <property type="entry name" value="Chitin-bd_dom"/>
</dbReference>
<evidence type="ECO:0000313" key="8">
    <source>
        <dbReference type="RefSeq" id="XP_006560257.1"/>
    </source>
</evidence>
<feature type="domain" description="Chitin-binding type-2" evidence="5">
    <location>
        <begin position="2348"/>
        <end position="2409"/>
    </location>
</feature>